<feature type="transmembrane region" description="Helical" evidence="7">
    <location>
        <begin position="87"/>
        <end position="106"/>
    </location>
</feature>
<feature type="transmembrane region" description="Helical" evidence="7">
    <location>
        <begin position="179"/>
        <end position="201"/>
    </location>
</feature>
<keyword evidence="10" id="KW-1185">Reference proteome</keyword>
<feature type="transmembrane region" description="Helical" evidence="7">
    <location>
        <begin position="404"/>
        <end position="423"/>
    </location>
</feature>
<dbReference type="Proteomes" id="UP001305606">
    <property type="component" value="Chromosome"/>
</dbReference>
<organism evidence="9 10">
    <name type="scientific">Streptomyces luomodiensis</name>
    <dbReference type="NCBI Taxonomy" id="3026192"/>
    <lineage>
        <taxon>Bacteria</taxon>
        <taxon>Bacillati</taxon>
        <taxon>Actinomycetota</taxon>
        <taxon>Actinomycetes</taxon>
        <taxon>Kitasatosporales</taxon>
        <taxon>Streptomycetaceae</taxon>
        <taxon>Streptomyces</taxon>
    </lineage>
</organism>
<evidence type="ECO:0000256" key="5">
    <source>
        <dbReference type="ARBA" id="ARBA00023136"/>
    </source>
</evidence>
<evidence type="ECO:0000256" key="3">
    <source>
        <dbReference type="ARBA" id="ARBA00022692"/>
    </source>
</evidence>
<evidence type="ECO:0000313" key="10">
    <source>
        <dbReference type="Proteomes" id="UP001305606"/>
    </source>
</evidence>
<feature type="transmembrane region" description="Helical" evidence="7">
    <location>
        <begin position="112"/>
        <end position="135"/>
    </location>
</feature>
<protein>
    <submittedName>
        <fullName evidence="9">MFS transporter</fullName>
    </submittedName>
</protein>
<keyword evidence="4 7" id="KW-1133">Transmembrane helix</keyword>
<gene>
    <name evidence="9" type="ORF">PS467_37645</name>
</gene>
<feature type="transmembrane region" description="Helical" evidence="7">
    <location>
        <begin position="283"/>
        <end position="302"/>
    </location>
</feature>
<feature type="region of interest" description="Disordered" evidence="6">
    <location>
        <begin position="430"/>
        <end position="450"/>
    </location>
</feature>
<evidence type="ECO:0000259" key="8">
    <source>
        <dbReference type="PROSITE" id="PS50850"/>
    </source>
</evidence>
<keyword evidence="3 7" id="KW-0812">Transmembrane</keyword>
<dbReference type="EMBL" id="CP117522">
    <property type="protein sequence ID" value="WNF00650.1"/>
    <property type="molecule type" value="Genomic_DNA"/>
</dbReference>
<dbReference type="PROSITE" id="PS50850">
    <property type="entry name" value="MFS"/>
    <property type="match status" value="1"/>
</dbReference>
<reference evidence="9 10" key="1">
    <citation type="submission" date="2023-02" db="EMBL/GenBank/DDBJ databases">
        <title>Streptomyces sp. SCA4-21 with antifungal activity against Fusarium oxysporum f. sp. cubense, Streptomyces sp. SCA2-17 with antifungal activity against Fusarium oxysporum f. sp. cubense.</title>
        <authorList>
            <person name="Qi D."/>
        </authorList>
    </citation>
    <scope>NUCLEOTIDE SEQUENCE [LARGE SCALE GENOMIC DNA]</scope>
    <source>
        <strain evidence="9 10">SCA4-21</strain>
    </source>
</reference>
<dbReference type="InterPro" id="IPR036259">
    <property type="entry name" value="MFS_trans_sf"/>
</dbReference>
<feature type="transmembrane region" description="Helical" evidence="7">
    <location>
        <begin position="56"/>
        <end position="75"/>
    </location>
</feature>
<dbReference type="RefSeq" id="WP_311039007.1">
    <property type="nucleotide sequence ID" value="NZ_CP117522.1"/>
</dbReference>
<dbReference type="PANTHER" id="PTHR43791:SF36">
    <property type="entry name" value="TRANSPORTER, PUTATIVE (AFU_ORTHOLOGUE AFUA_6G08340)-RELATED"/>
    <property type="match status" value="1"/>
</dbReference>
<feature type="transmembrane region" description="Helical" evidence="7">
    <location>
        <begin position="147"/>
        <end position="167"/>
    </location>
</feature>
<evidence type="ECO:0000313" key="9">
    <source>
        <dbReference type="EMBL" id="WNF00650.1"/>
    </source>
</evidence>
<name>A0ABY9V9U2_9ACTN</name>
<feature type="transmembrane region" description="Helical" evidence="7">
    <location>
        <begin position="247"/>
        <end position="268"/>
    </location>
</feature>
<feature type="transmembrane region" description="Helical" evidence="7">
    <location>
        <begin position="314"/>
        <end position="332"/>
    </location>
</feature>
<dbReference type="Gene3D" id="1.20.1250.20">
    <property type="entry name" value="MFS general substrate transporter like domains"/>
    <property type="match status" value="2"/>
</dbReference>
<comment type="subcellular location">
    <subcellularLocation>
        <location evidence="1">Cell membrane</location>
        <topology evidence="1">Multi-pass membrane protein</topology>
    </subcellularLocation>
</comment>
<keyword evidence="5 7" id="KW-0472">Membrane</keyword>
<feature type="transmembrane region" description="Helical" evidence="7">
    <location>
        <begin position="338"/>
        <end position="360"/>
    </location>
</feature>
<proteinExistence type="predicted"/>
<dbReference type="SUPFAM" id="SSF103473">
    <property type="entry name" value="MFS general substrate transporter"/>
    <property type="match status" value="1"/>
</dbReference>
<evidence type="ECO:0000256" key="6">
    <source>
        <dbReference type="SAM" id="MobiDB-lite"/>
    </source>
</evidence>
<feature type="domain" description="Major facilitator superfamily (MFS) profile" evidence="8">
    <location>
        <begin position="21"/>
        <end position="428"/>
    </location>
</feature>
<feature type="transmembrane region" description="Helical" evidence="7">
    <location>
        <begin position="372"/>
        <end position="392"/>
    </location>
</feature>
<sequence>MAINVDQREATATMRTVSRRILPFLFVLYVVNYIDRANIGFAALQMNEELGLSSQAFGLAAGLFFWGYFLFEVPSNLALARFGARRWIARILVSWGILATIMAFTHSATQLYVLRFLLGVAEAGFFPGIVVYLTYWFRKKEVATATALFLTAIPASYILAAPLSALIMDHVHWFGLSGWRWMFILEGAPAVLLGIACYFVLTERPADATWLTERQRAWLTAELDQEQQANPHARKLSTLKVMADPKVLLLAVVYFVYQAGSLGVGYWLPQIVKDFSDGLGNTAIGFISAIPYIVAAFGMVWWSRRSDRLGERKLHSALPLALAAVTLIAAGFTHSPVLGLAMIALSLTGLYGFKSPFWALPTLFLTRSTAAVAVAVVNSIGNLGGFFGPYAIGWAKDSTGSATGGLIFLGGLVLVAFLLTLALRVGGGAETSAGQPDTGEASPTSSVPAP</sequence>
<feature type="transmembrane region" description="Helical" evidence="7">
    <location>
        <begin position="21"/>
        <end position="44"/>
    </location>
</feature>
<dbReference type="PANTHER" id="PTHR43791">
    <property type="entry name" value="PERMEASE-RELATED"/>
    <property type="match status" value="1"/>
</dbReference>
<evidence type="ECO:0000256" key="1">
    <source>
        <dbReference type="ARBA" id="ARBA00004651"/>
    </source>
</evidence>
<accession>A0ABY9V9U2</accession>
<feature type="compositionally biased region" description="Polar residues" evidence="6">
    <location>
        <begin position="441"/>
        <end position="450"/>
    </location>
</feature>
<dbReference type="InterPro" id="IPR020846">
    <property type="entry name" value="MFS_dom"/>
</dbReference>
<evidence type="ECO:0000256" key="2">
    <source>
        <dbReference type="ARBA" id="ARBA00022448"/>
    </source>
</evidence>
<dbReference type="CDD" id="cd17319">
    <property type="entry name" value="MFS_ExuT_GudP_like"/>
    <property type="match status" value="1"/>
</dbReference>
<keyword evidence="2" id="KW-0813">Transport</keyword>
<evidence type="ECO:0000256" key="7">
    <source>
        <dbReference type="SAM" id="Phobius"/>
    </source>
</evidence>
<evidence type="ECO:0000256" key="4">
    <source>
        <dbReference type="ARBA" id="ARBA00022989"/>
    </source>
</evidence>
<dbReference type="InterPro" id="IPR011701">
    <property type="entry name" value="MFS"/>
</dbReference>
<dbReference type="Pfam" id="PF07690">
    <property type="entry name" value="MFS_1"/>
    <property type="match status" value="1"/>
</dbReference>